<dbReference type="SUPFAM" id="SSF50118">
    <property type="entry name" value="Cell growth inhibitor/plasmid maintenance toxic component"/>
    <property type="match status" value="1"/>
</dbReference>
<dbReference type="RefSeq" id="WP_061800777.1">
    <property type="nucleotide sequence ID" value="NZ_CABITV010000009.1"/>
</dbReference>
<evidence type="ECO:0000256" key="8">
    <source>
        <dbReference type="ARBA" id="ARBA00033135"/>
    </source>
</evidence>
<gene>
    <name evidence="9" type="ORF">SAMEA4384070_03702</name>
</gene>
<dbReference type="Proteomes" id="UP000215134">
    <property type="component" value="Chromosome 1"/>
</dbReference>
<proteinExistence type="inferred from homology"/>
<dbReference type="InterPro" id="IPR011067">
    <property type="entry name" value="Plasmid_toxin/cell-grow_inhib"/>
</dbReference>
<evidence type="ECO:0000256" key="1">
    <source>
        <dbReference type="ARBA" id="ARBA00005230"/>
    </source>
</evidence>
<sequence length="104" mass="11463">MEQFHAYENKGAGHEIYPYLINLQHPLANILKHVLVAPLVKLDDLGHPPPAKICPIVDIAGEPYIAMTHMMAGIDNKELGEPVADLTAQRYLLSGAVDFLMNGY</sequence>
<dbReference type="GO" id="GO:0006276">
    <property type="term" value="P:plasmid maintenance"/>
    <property type="evidence" value="ECO:0007669"/>
    <property type="project" value="InterPro"/>
</dbReference>
<dbReference type="STRING" id="1411141.GCA_001590885_04871"/>
<dbReference type="GeneID" id="75028832"/>
<evidence type="ECO:0000256" key="2">
    <source>
        <dbReference type="ARBA" id="ARBA00015075"/>
    </source>
</evidence>
<evidence type="ECO:0000256" key="6">
    <source>
        <dbReference type="ARBA" id="ARBA00023163"/>
    </source>
</evidence>
<protein>
    <recommendedName>
        <fullName evidence="2">Toxin CcdB</fullName>
    </recommendedName>
    <alternativeName>
        <fullName evidence="8">Cytotoxic protein CcdB</fullName>
    </alternativeName>
    <alternativeName>
        <fullName evidence="7">Protein LetD</fullName>
    </alternativeName>
</protein>
<dbReference type="AlphaFoldDB" id="A0A240C7G2"/>
<keyword evidence="5" id="KW-0805">Transcription regulation</keyword>
<evidence type="ECO:0000313" key="10">
    <source>
        <dbReference type="Proteomes" id="UP000215134"/>
    </source>
</evidence>
<keyword evidence="10" id="KW-1185">Reference proteome</keyword>
<keyword evidence="6" id="KW-0804">Transcription</keyword>
<evidence type="ECO:0000256" key="7">
    <source>
        <dbReference type="ARBA" id="ARBA00029628"/>
    </source>
</evidence>
<evidence type="ECO:0000313" key="9">
    <source>
        <dbReference type="EMBL" id="SNW04021.1"/>
    </source>
</evidence>
<dbReference type="Pfam" id="PF01845">
    <property type="entry name" value="CcdB"/>
    <property type="match status" value="1"/>
</dbReference>
<dbReference type="KEGG" id="sfj:SAMEA4384070_3702"/>
<name>A0A240C7G2_SERFI</name>
<evidence type="ECO:0000256" key="5">
    <source>
        <dbReference type="ARBA" id="ARBA00023015"/>
    </source>
</evidence>
<accession>A0A240C7G2</accession>
<keyword evidence="4" id="KW-1277">Toxin-antitoxin system</keyword>
<evidence type="ECO:0000256" key="4">
    <source>
        <dbReference type="ARBA" id="ARBA00022649"/>
    </source>
</evidence>
<dbReference type="GO" id="GO:0008657">
    <property type="term" value="F:DNA topoisomerase type II (double strand cut, ATP-hydrolyzing) inhibitor activity"/>
    <property type="evidence" value="ECO:0007669"/>
    <property type="project" value="InterPro"/>
</dbReference>
<reference evidence="9 10" key="1">
    <citation type="submission" date="2017-06" db="EMBL/GenBank/DDBJ databases">
        <authorList>
            <consortium name="Pathogen Informatics"/>
        </authorList>
    </citation>
    <scope>NUCLEOTIDE SEQUENCE [LARGE SCALE GENOMIC DNA]</scope>
    <source>
        <strain evidence="9 10">NCTC12148</strain>
    </source>
</reference>
<comment type="similarity">
    <text evidence="1">Belongs to the CcdB toxin family.</text>
</comment>
<evidence type="ECO:0000256" key="3">
    <source>
        <dbReference type="ARBA" id="ARBA00022491"/>
    </source>
</evidence>
<dbReference type="EMBL" id="LT906479">
    <property type="protein sequence ID" value="SNW04021.1"/>
    <property type="molecule type" value="Genomic_DNA"/>
</dbReference>
<organism evidence="9 10">
    <name type="scientific">Serratia ficaria</name>
    <dbReference type="NCBI Taxonomy" id="61651"/>
    <lineage>
        <taxon>Bacteria</taxon>
        <taxon>Pseudomonadati</taxon>
        <taxon>Pseudomonadota</taxon>
        <taxon>Gammaproteobacteria</taxon>
        <taxon>Enterobacterales</taxon>
        <taxon>Yersiniaceae</taxon>
        <taxon>Serratia</taxon>
    </lineage>
</organism>
<dbReference type="Gene3D" id="2.30.30.110">
    <property type="match status" value="1"/>
</dbReference>
<dbReference type="InterPro" id="IPR002712">
    <property type="entry name" value="CcdB"/>
</dbReference>
<keyword evidence="3" id="KW-0678">Repressor</keyword>
<dbReference type="OrthoDB" id="9813510at2"/>